<name>A0ABT1NC98_9GAMM</name>
<proteinExistence type="predicted"/>
<dbReference type="Gene3D" id="1.10.443.10">
    <property type="entry name" value="Intergrase catalytic core"/>
    <property type="match status" value="1"/>
</dbReference>
<evidence type="ECO:0000256" key="1">
    <source>
        <dbReference type="ARBA" id="ARBA00023172"/>
    </source>
</evidence>
<sequence length="199" mass="22641">MAGVSALTLAECEWVGRLLEKHRSDRVFSDIWQFGLNIPFRISDLLQLRLHDCVTKERDDEGVLRDVIRVVEIKTSKSQKAVVNGAAWEIINRRRQAHPGDVYLFQSHSNRAGSKQKPINRSSVYKAFSEMGEIIGGRKIGCHTTRKSRGKAMYDQGIPIEKICSVLNHSSPAVTMKYIGIEQRDVDKTYELEIRTQTL</sequence>
<protein>
    <submittedName>
        <fullName evidence="3">Tyrosine-type recombinase/integrase</fullName>
    </submittedName>
</protein>
<accession>A0ABT1NC98</accession>
<keyword evidence="1" id="KW-0233">DNA recombination</keyword>
<evidence type="ECO:0000313" key="4">
    <source>
        <dbReference type="Proteomes" id="UP001524460"/>
    </source>
</evidence>
<gene>
    <name evidence="3" type="ORF">NHN17_24975</name>
</gene>
<dbReference type="PROSITE" id="PS51898">
    <property type="entry name" value="TYR_RECOMBINASE"/>
    <property type="match status" value="1"/>
</dbReference>
<dbReference type="InterPro" id="IPR011010">
    <property type="entry name" value="DNA_brk_join_enz"/>
</dbReference>
<dbReference type="InterPro" id="IPR002104">
    <property type="entry name" value="Integrase_catalytic"/>
</dbReference>
<feature type="domain" description="Tyr recombinase" evidence="2">
    <location>
        <begin position="2"/>
        <end position="191"/>
    </location>
</feature>
<dbReference type="EMBL" id="JANEYT010000134">
    <property type="protein sequence ID" value="MCQ1061286.1"/>
    <property type="molecule type" value="Genomic_DNA"/>
</dbReference>
<dbReference type="Pfam" id="PF00589">
    <property type="entry name" value="Phage_integrase"/>
    <property type="match status" value="1"/>
</dbReference>
<evidence type="ECO:0000313" key="3">
    <source>
        <dbReference type="EMBL" id="MCQ1061286.1"/>
    </source>
</evidence>
<dbReference type="RefSeq" id="WP_255045402.1">
    <property type="nucleotide sequence ID" value="NZ_JANEYT010000134.1"/>
</dbReference>
<dbReference type="SUPFAM" id="SSF56349">
    <property type="entry name" value="DNA breaking-rejoining enzymes"/>
    <property type="match status" value="1"/>
</dbReference>
<organism evidence="3 4">
    <name type="scientific">Photobacterium pectinilyticum</name>
    <dbReference type="NCBI Taxonomy" id="2906793"/>
    <lineage>
        <taxon>Bacteria</taxon>
        <taxon>Pseudomonadati</taxon>
        <taxon>Pseudomonadota</taxon>
        <taxon>Gammaproteobacteria</taxon>
        <taxon>Vibrionales</taxon>
        <taxon>Vibrionaceae</taxon>
        <taxon>Photobacterium</taxon>
    </lineage>
</organism>
<dbReference type="InterPro" id="IPR013762">
    <property type="entry name" value="Integrase-like_cat_sf"/>
</dbReference>
<dbReference type="Proteomes" id="UP001524460">
    <property type="component" value="Unassembled WGS sequence"/>
</dbReference>
<keyword evidence="4" id="KW-1185">Reference proteome</keyword>
<evidence type="ECO:0000259" key="2">
    <source>
        <dbReference type="PROSITE" id="PS51898"/>
    </source>
</evidence>
<comment type="caution">
    <text evidence="3">The sequence shown here is derived from an EMBL/GenBank/DDBJ whole genome shotgun (WGS) entry which is preliminary data.</text>
</comment>
<reference evidence="3 4" key="1">
    <citation type="submission" date="2022-07" db="EMBL/GenBank/DDBJ databases">
        <title>Photobacterium pectinilyticum sp. nov., a marine bacterium isolated from surface seawater of Qingdao offshore.</title>
        <authorList>
            <person name="Wang X."/>
        </authorList>
    </citation>
    <scope>NUCLEOTIDE SEQUENCE [LARGE SCALE GENOMIC DNA]</scope>
    <source>
        <strain evidence="3 4">ZSDE20</strain>
    </source>
</reference>